<dbReference type="PANTHER" id="PTHR37299:SF1">
    <property type="entry name" value="STAGE 0 SPORULATION PROTEIN A HOMOLOG"/>
    <property type="match status" value="1"/>
</dbReference>
<dbReference type="Pfam" id="PF04397">
    <property type="entry name" value="LytTR"/>
    <property type="match status" value="1"/>
</dbReference>
<dbReference type="GO" id="GO:0000156">
    <property type="term" value="F:phosphorelay response regulator activity"/>
    <property type="evidence" value="ECO:0007669"/>
    <property type="project" value="InterPro"/>
</dbReference>
<feature type="modified residue" description="4-aspartylphosphate" evidence="1">
    <location>
        <position position="57"/>
    </location>
</feature>
<dbReference type="InterPro" id="IPR001789">
    <property type="entry name" value="Sig_transdc_resp-reg_receiver"/>
</dbReference>
<feature type="domain" description="Response regulatory" evidence="2">
    <location>
        <begin position="4"/>
        <end position="117"/>
    </location>
</feature>
<dbReference type="PROSITE" id="PS50110">
    <property type="entry name" value="RESPONSE_REGULATORY"/>
    <property type="match status" value="1"/>
</dbReference>
<dbReference type="Pfam" id="PF00072">
    <property type="entry name" value="Response_reg"/>
    <property type="match status" value="1"/>
</dbReference>
<accession>A0A1I2TUH7</accession>
<dbReference type="Proteomes" id="UP000199642">
    <property type="component" value="Unassembled WGS sequence"/>
</dbReference>
<dbReference type="Gene3D" id="3.40.50.2300">
    <property type="match status" value="1"/>
</dbReference>
<evidence type="ECO:0000259" key="3">
    <source>
        <dbReference type="PROSITE" id="PS50930"/>
    </source>
</evidence>
<keyword evidence="5" id="KW-1185">Reference proteome</keyword>
<feature type="domain" description="HTH LytTR-type" evidence="3">
    <location>
        <begin position="149"/>
        <end position="258"/>
    </location>
</feature>
<evidence type="ECO:0000313" key="5">
    <source>
        <dbReference type="Proteomes" id="UP000199642"/>
    </source>
</evidence>
<sequence>MDMKLLLVEDELLARQRIDSIISKYSADWVISEYVQSVTEFKSALAHVQDFDLILCDIHLADGLSFRALQEVELFIPIVFITAYDQYALEAFDHNCIDYVLKPIQEDRLIKALDKASKFSGKVQKNSTPPEFFGELLRYYLPKTYKKRFLTKVGSKFVFVPVEKVAYFYSEEGITYLVESDSSMRYIVDHSLTELHQELLDPLKFYRINRSMIINLDGLIEIKPYQNGRLALLLNVKSEELVVVAREKVTEFKNWINQ</sequence>
<name>A0A1I2TUH7_9BACT</name>
<dbReference type="PROSITE" id="PS50930">
    <property type="entry name" value="HTH_LYTTR"/>
    <property type="match status" value="1"/>
</dbReference>
<protein>
    <submittedName>
        <fullName evidence="4">Two component transcriptional regulator, LytTR family</fullName>
    </submittedName>
</protein>
<dbReference type="AlphaFoldDB" id="A0A1I2TUH7"/>
<dbReference type="Gene3D" id="2.40.50.1020">
    <property type="entry name" value="LytTr DNA-binding domain"/>
    <property type="match status" value="1"/>
</dbReference>
<dbReference type="SMART" id="SM00448">
    <property type="entry name" value="REC"/>
    <property type="match status" value="1"/>
</dbReference>
<evidence type="ECO:0000256" key="1">
    <source>
        <dbReference type="PROSITE-ProRule" id="PRU00169"/>
    </source>
</evidence>
<dbReference type="GO" id="GO:0003677">
    <property type="term" value="F:DNA binding"/>
    <property type="evidence" value="ECO:0007669"/>
    <property type="project" value="InterPro"/>
</dbReference>
<reference evidence="5" key="1">
    <citation type="submission" date="2016-10" db="EMBL/GenBank/DDBJ databases">
        <authorList>
            <person name="Varghese N."/>
            <person name="Submissions S."/>
        </authorList>
    </citation>
    <scope>NUCLEOTIDE SEQUENCE [LARGE SCALE GENOMIC DNA]</scope>
    <source>
        <strain evidence="5">DSM 19315</strain>
    </source>
</reference>
<dbReference type="EMBL" id="FOPC01000006">
    <property type="protein sequence ID" value="SFG67869.1"/>
    <property type="molecule type" value="Genomic_DNA"/>
</dbReference>
<evidence type="ECO:0000313" key="4">
    <source>
        <dbReference type="EMBL" id="SFG67869.1"/>
    </source>
</evidence>
<evidence type="ECO:0000259" key="2">
    <source>
        <dbReference type="PROSITE" id="PS50110"/>
    </source>
</evidence>
<dbReference type="SUPFAM" id="SSF52172">
    <property type="entry name" value="CheY-like"/>
    <property type="match status" value="1"/>
</dbReference>
<dbReference type="InterPro" id="IPR046947">
    <property type="entry name" value="LytR-like"/>
</dbReference>
<dbReference type="InterPro" id="IPR011006">
    <property type="entry name" value="CheY-like_superfamily"/>
</dbReference>
<proteinExistence type="predicted"/>
<dbReference type="PANTHER" id="PTHR37299">
    <property type="entry name" value="TRANSCRIPTIONAL REGULATOR-RELATED"/>
    <property type="match status" value="1"/>
</dbReference>
<dbReference type="STRING" id="435880.SAMN04487988_106189"/>
<keyword evidence="1" id="KW-0597">Phosphoprotein</keyword>
<gene>
    <name evidence="4" type="ORF">SAMN04487988_106189</name>
</gene>
<dbReference type="SMART" id="SM00850">
    <property type="entry name" value="LytTR"/>
    <property type="match status" value="1"/>
</dbReference>
<organism evidence="4 5">
    <name type="scientific">Algoriphagus hitonicola</name>
    <dbReference type="NCBI Taxonomy" id="435880"/>
    <lineage>
        <taxon>Bacteria</taxon>
        <taxon>Pseudomonadati</taxon>
        <taxon>Bacteroidota</taxon>
        <taxon>Cytophagia</taxon>
        <taxon>Cytophagales</taxon>
        <taxon>Cyclobacteriaceae</taxon>
        <taxon>Algoriphagus</taxon>
    </lineage>
</organism>
<dbReference type="InterPro" id="IPR007492">
    <property type="entry name" value="LytTR_DNA-bd_dom"/>
</dbReference>